<dbReference type="GO" id="GO:0016620">
    <property type="term" value="F:oxidoreductase activity, acting on the aldehyde or oxo group of donors, NAD or NADP as acceptor"/>
    <property type="evidence" value="ECO:0007669"/>
    <property type="project" value="InterPro"/>
</dbReference>
<dbReference type="InterPro" id="IPR016161">
    <property type="entry name" value="Ald_DH/histidinol_DH"/>
</dbReference>
<evidence type="ECO:0000313" key="2">
    <source>
        <dbReference type="WBParaSite" id="MCU_012715-RA"/>
    </source>
</evidence>
<dbReference type="Pfam" id="PF00171">
    <property type="entry name" value="Aldedh"/>
    <property type="match status" value="1"/>
</dbReference>
<evidence type="ECO:0000259" key="1">
    <source>
        <dbReference type="Pfam" id="PF00171"/>
    </source>
</evidence>
<organism evidence="2">
    <name type="scientific">Mesocestoides corti</name>
    <name type="common">Flatworm</name>
    <dbReference type="NCBI Taxonomy" id="53468"/>
    <lineage>
        <taxon>Eukaryota</taxon>
        <taxon>Metazoa</taxon>
        <taxon>Spiralia</taxon>
        <taxon>Lophotrochozoa</taxon>
        <taxon>Platyhelminthes</taxon>
        <taxon>Cestoda</taxon>
        <taxon>Eucestoda</taxon>
        <taxon>Cyclophyllidea</taxon>
        <taxon>Mesocestoididae</taxon>
        <taxon>Mesocestoides</taxon>
    </lineage>
</organism>
<dbReference type="SUPFAM" id="SSF53720">
    <property type="entry name" value="ALDH-like"/>
    <property type="match status" value="1"/>
</dbReference>
<dbReference type="AlphaFoldDB" id="A0A5K3FYE9"/>
<feature type="domain" description="Aldehyde dehydrogenase" evidence="1">
    <location>
        <begin position="2"/>
        <end position="58"/>
    </location>
</feature>
<sequence>MVDAAIRDGAVATIGGKRVDDGRPGFYYPPTVLKHATPQMSCGRQEIFGPVAPVIRYAVTFVVDPACGLETRRGHRVESCPMMLP</sequence>
<proteinExistence type="predicted"/>
<accession>A0A5K3FYE9</accession>
<dbReference type="Gene3D" id="3.40.309.10">
    <property type="entry name" value="Aldehyde Dehydrogenase, Chain A, domain 2"/>
    <property type="match status" value="1"/>
</dbReference>
<reference evidence="2" key="1">
    <citation type="submission" date="2019-11" db="UniProtKB">
        <authorList>
            <consortium name="WormBaseParasite"/>
        </authorList>
    </citation>
    <scope>IDENTIFICATION</scope>
</reference>
<dbReference type="WBParaSite" id="MCU_012715-RA">
    <property type="protein sequence ID" value="MCU_012715-RA"/>
    <property type="gene ID" value="MCU_012715"/>
</dbReference>
<protein>
    <submittedName>
        <fullName evidence="2">Aldedh domain-containing protein</fullName>
    </submittedName>
</protein>
<name>A0A5K3FYE9_MESCO</name>
<dbReference type="InterPro" id="IPR015590">
    <property type="entry name" value="Aldehyde_DH_dom"/>
</dbReference>
<dbReference type="InterPro" id="IPR016163">
    <property type="entry name" value="Ald_DH_C"/>
</dbReference>